<accession>A0A139X7M3</accession>
<keyword evidence="2" id="KW-1185">Reference proteome</keyword>
<protein>
    <submittedName>
        <fullName evidence="1">Uncharacterized protein</fullName>
    </submittedName>
</protein>
<name>A0A139X7M3_9CYAN</name>
<dbReference type="EMBL" id="ANNX02000026">
    <property type="protein sequence ID" value="KYC40694.1"/>
    <property type="molecule type" value="Genomic_DNA"/>
</dbReference>
<dbReference type="RefSeq" id="WP_017740025.1">
    <property type="nucleotide sequence ID" value="NZ_KQ976354.1"/>
</dbReference>
<sequence length="449" mass="51226">MLDLVNLLIVFTQSYLPYRRWEVIHQSLESRTSERIADSFVEWMLEYYPLMKVDSVEHSYLNYSVASLVRNLCQSSPVLWVVVDGLGWLDHQELLSILTQNRQLAVEKDIEPRFSILPTKTEYAKGSLYSQLLPNSSAWEKDSIKKAFAKMGLGEHYTDSRIHRLRKDLNKRKHQLYCWDTTQFDELHHNSTDWQHLYNIKRPHTLELIAREILSFVQEYPNPEELRVAIASDHGQILGTSEKITCPPELEPQGRIAKGKTTDPRFVVLECERYGLPHDISIVRSSASISSFSYNPDKKILGSHGGLFPEEVVVGFSILKKTIQRTPVIISCHGKGEAGKPGNIEITIDNSNTVPLTDLYLYIKELPSFDTKKPIEKTIPANQRVTFQLTIPKTPELSLTCECDRLSLSGELTFKFAGHEISSANLTPDSQIAITQMFISQGFDINEFL</sequence>
<organism evidence="1 2">
    <name type="scientific">Scytonema hofmannii PCC 7110</name>
    <dbReference type="NCBI Taxonomy" id="128403"/>
    <lineage>
        <taxon>Bacteria</taxon>
        <taxon>Bacillati</taxon>
        <taxon>Cyanobacteriota</taxon>
        <taxon>Cyanophyceae</taxon>
        <taxon>Nostocales</taxon>
        <taxon>Scytonemataceae</taxon>
        <taxon>Scytonema</taxon>
    </lineage>
</organism>
<dbReference type="AlphaFoldDB" id="A0A139X7M3"/>
<evidence type="ECO:0000313" key="2">
    <source>
        <dbReference type="Proteomes" id="UP000076925"/>
    </source>
</evidence>
<reference evidence="1 2" key="1">
    <citation type="journal article" date="2013" name="Genome Biol. Evol.">
        <title>Genomes of Stigonematalean cyanobacteria (subsection V) and the evolution of oxygenic photosynthesis from prokaryotes to plastids.</title>
        <authorList>
            <person name="Dagan T."/>
            <person name="Roettger M."/>
            <person name="Stucken K."/>
            <person name="Landan G."/>
            <person name="Koch R."/>
            <person name="Major P."/>
            <person name="Gould S.B."/>
            <person name="Goremykin V.V."/>
            <person name="Rippka R."/>
            <person name="Tandeau de Marsac N."/>
            <person name="Gugger M."/>
            <person name="Lockhart P.J."/>
            <person name="Allen J.F."/>
            <person name="Brune I."/>
            <person name="Maus I."/>
            <person name="Puhler A."/>
            <person name="Martin W.F."/>
        </authorList>
    </citation>
    <scope>NUCLEOTIDE SEQUENCE [LARGE SCALE GENOMIC DNA]</scope>
    <source>
        <strain evidence="1 2">PCC 7110</strain>
    </source>
</reference>
<proteinExistence type="predicted"/>
<gene>
    <name evidence="1" type="ORF">WA1_23935</name>
</gene>
<evidence type="ECO:0000313" key="1">
    <source>
        <dbReference type="EMBL" id="KYC40694.1"/>
    </source>
</evidence>
<comment type="caution">
    <text evidence="1">The sequence shown here is derived from an EMBL/GenBank/DDBJ whole genome shotgun (WGS) entry which is preliminary data.</text>
</comment>
<dbReference type="Proteomes" id="UP000076925">
    <property type="component" value="Unassembled WGS sequence"/>
</dbReference>